<organism evidence="2 3">
    <name type="scientific">Pleurotus ostreatus</name>
    <name type="common">Oyster mushroom</name>
    <name type="synonym">White-rot fungus</name>
    <dbReference type="NCBI Taxonomy" id="5322"/>
    <lineage>
        <taxon>Eukaryota</taxon>
        <taxon>Fungi</taxon>
        <taxon>Dikarya</taxon>
        <taxon>Basidiomycota</taxon>
        <taxon>Agaricomycotina</taxon>
        <taxon>Agaricomycetes</taxon>
        <taxon>Agaricomycetidae</taxon>
        <taxon>Agaricales</taxon>
        <taxon>Pleurotineae</taxon>
        <taxon>Pleurotaceae</taxon>
        <taxon>Pleurotus</taxon>
    </lineage>
</organism>
<feature type="compositionally biased region" description="Low complexity" evidence="1">
    <location>
        <begin position="12"/>
        <end position="24"/>
    </location>
</feature>
<gene>
    <name evidence="2" type="ORF">PC9H_011014</name>
</gene>
<dbReference type="EMBL" id="JACETU010000008">
    <property type="protein sequence ID" value="KAF7422851.1"/>
    <property type="molecule type" value="Genomic_DNA"/>
</dbReference>
<feature type="compositionally biased region" description="Polar residues" evidence="1">
    <location>
        <begin position="184"/>
        <end position="193"/>
    </location>
</feature>
<protein>
    <submittedName>
        <fullName evidence="2">Uncharacterized protein</fullName>
    </submittedName>
</protein>
<dbReference type="GeneID" id="59380832"/>
<feature type="compositionally biased region" description="Basic and acidic residues" evidence="1">
    <location>
        <begin position="287"/>
        <end position="301"/>
    </location>
</feature>
<feature type="compositionally biased region" description="Basic residues" evidence="1">
    <location>
        <begin position="154"/>
        <end position="166"/>
    </location>
</feature>
<dbReference type="PANTHER" id="PTHR45725">
    <property type="entry name" value="FORMIN HOMOLOGY 2 FAMILY MEMBER"/>
    <property type="match status" value="1"/>
</dbReference>
<evidence type="ECO:0000313" key="3">
    <source>
        <dbReference type="Proteomes" id="UP000623687"/>
    </source>
</evidence>
<feature type="compositionally biased region" description="Pro residues" evidence="1">
    <location>
        <begin position="75"/>
        <end position="85"/>
    </location>
</feature>
<accession>A0A8H6ZNJ6</accession>
<evidence type="ECO:0000313" key="2">
    <source>
        <dbReference type="EMBL" id="KAF7422851.1"/>
    </source>
</evidence>
<dbReference type="RefSeq" id="XP_036627883.1">
    <property type="nucleotide sequence ID" value="XM_036780500.1"/>
</dbReference>
<sequence length="631" mass="68098">MPPMPPMPPLPSTTTPAPQHAPNADDNDAHPPPLSHQRRRRPPTPPYAPQRPPMPPNAIDIPCRPPITVDAPNGPRCPPLSPPLPSTMTPAPHHPPMASAIPSTPAVAPPMHPPTPTVTCRATTSTPNKPRSTRSATKALQEALSEDLPVQVKQVKKTPKTNKKTKTSANRDEEDEEAEEPTVQKMTATSRILSESGAALAPPPRRAGTGVLLPPVAPRIVSTRVRRADPGDVPQVVDKGKGRDLTNLGSSDAEDEPEDNDEEEEDQEEEKKLSDEGPGDMDDDEEKEKTSSEEEKEKMLSDEVSNAGDDKSSDTGDDAMDLDSNITPRNLPASKRQASASPITHRHVAQRSKADHANNTPLPAPVFAGFNDMPSSPIADDFNDLQGASRTMGGVARAKGHGVAPNMADFNTQQADLVPIHNEGRVLVYKHEDRTIAKPRAVRIPLAYTLGPVLKAMVKKMTALADSDISLWVNDDWEMKGPFAVAIEGDEPVEWDNNKEMELLMVSKFRLDLKKILTLSHSGTLNPRLWLPPPSVTSVDAPSTISSLAPSASVSTAGADTASLTISQQLTTAFSDPALLQLAIMLKVPYSMTPKASQKGEILQIYARMKAAAQVPAKWLELKNAGKWMLK</sequence>
<dbReference type="Proteomes" id="UP000623687">
    <property type="component" value="Unassembled WGS sequence"/>
</dbReference>
<feature type="compositionally biased region" description="Pro residues" evidence="1">
    <location>
        <begin position="107"/>
        <end position="116"/>
    </location>
</feature>
<feature type="compositionally biased region" description="Acidic residues" evidence="1">
    <location>
        <begin position="252"/>
        <end position="268"/>
    </location>
</feature>
<feature type="compositionally biased region" description="Polar residues" evidence="1">
    <location>
        <begin position="120"/>
        <end position="138"/>
    </location>
</feature>
<feature type="compositionally biased region" description="Pro residues" evidence="1">
    <location>
        <begin position="43"/>
        <end position="56"/>
    </location>
</feature>
<keyword evidence="3" id="KW-1185">Reference proteome</keyword>
<reference evidence="2" key="1">
    <citation type="submission" date="2019-07" db="EMBL/GenBank/DDBJ databases">
        <authorList>
            <person name="Palmer J.M."/>
        </authorList>
    </citation>
    <scope>NUCLEOTIDE SEQUENCE</scope>
    <source>
        <strain evidence="2">PC9</strain>
    </source>
</reference>
<name>A0A8H6ZNJ6_PLEOS</name>
<evidence type="ECO:0000256" key="1">
    <source>
        <dbReference type="SAM" id="MobiDB-lite"/>
    </source>
</evidence>
<dbReference type="VEuPathDB" id="FungiDB:PC9H_011014"/>
<proteinExistence type="predicted"/>
<comment type="caution">
    <text evidence="2">The sequence shown here is derived from an EMBL/GenBank/DDBJ whole genome shotgun (WGS) entry which is preliminary data.</text>
</comment>
<dbReference type="InterPro" id="IPR051425">
    <property type="entry name" value="Formin_Homology"/>
</dbReference>
<feature type="compositionally biased region" description="Acidic residues" evidence="1">
    <location>
        <begin position="277"/>
        <end position="286"/>
    </location>
</feature>
<dbReference type="OrthoDB" id="3070904at2759"/>
<dbReference type="AlphaFoldDB" id="A0A8H6ZNJ6"/>
<feature type="compositionally biased region" description="Pro residues" evidence="1">
    <location>
        <begin position="1"/>
        <end position="11"/>
    </location>
</feature>
<feature type="region of interest" description="Disordered" evidence="1">
    <location>
        <begin position="1"/>
        <end position="369"/>
    </location>
</feature>